<evidence type="ECO:0000313" key="12">
    <source>
        <dbReference type="Proteomes" id="UP001182556"/>
    </source>
</evidence>
<proteinExistence type="inferred from homology"/>
<dbReference type="InterPro" id="IPR036859">
    <property type="entry name" value="CAP-Gly_dom_sf"/>
</dbReference>
<dbReference type="Pfam" id="PF12455">
    <property type="entry name" value="Dynactin"/>
    <property type="match status" value="1"/>
</dbReference>
<evidence type="ECO:0000256" key="5">
    <source>
        <dbReference type="ARBA" id="ARBA00023017"/>
    </source>
</evidence>
<keyword evidence="7" id="KW-0206">Cytoskeleton</keyword>
<dbReference type="InterPro" id="IPR022157">
    <property type="entry name" value="Dynactin"/>
</dbReference>
<feature type="region of interest" description="Disordered" evidence="9">
    <location>
        <begin position="1151"/>
        <end position="1173"/>
    </location>
</feature>
<feature type="compositionally biased region" description="Low complexity" evidence="9">
    <location>
        <begin position="149"/>
        <end position="158"/>
    </location>
</feature>
<keyword evidence="4" id="KW-0493">Microtubule</keyword>
<evidence type="ECO:0000256" key="3">
    <source>
        <dbReference type="ARBA" id="ARBA00022490"/>
    </source>
</evidence>
<feature type="coiled-coil region" evidence="8">
    <location>
        <begin position="249"/>
        <end position="573"/>
    </location>
</feature>
<dbReference type="AlphaFoldDB" id="A0AAD9L6G6"/>
<evidence type="ECO:0000256" key="7">
    <source>
        <dbReference type="ARBA" id="ARBA00023212"/>
    </source>
</evidence>
<dbReference type="GO" id="GO:0030286">
    <property type="term" value="C:dynein complex"/>
    <property type="evidence" value="ECO:0007669"/>
    <property type="project" value="UniProtKB-KW"/>
</dbReference>
<dbReference type="Gene3D" id="2.30.30.190">
    <property type="entry name" value="CAP Gly-rich-like domain"/>
    <property type="match status" value="1"/>
</dbReference>
<keyword evidence="12" id="KW-1185">Reference proteome</keyword>
<feature type="compositionally biased region" description="Pro residues" evidence="9">
    <location>
        <begin position="139"/>
        <end position="148"/>
    </location>
</feature>
<dbReference type="GO" id="GO:0005874">
    <property type="term" value="C:microtubule"/>
    <property type="evidence" value="ECO:0007669"/>
    <property type="project" value="UniProtKB-KW"/>
</dbReference>
<dbReference type="SMART" id="SM01052">
    <property type="entry name" value="CAP_GLY"/>
    <property type="match status" value="1"/>
</dbReference>
<feature type="domain" description="CAP-Gly" evidence="10">
    <location>
        <begin position="26"/>
        <end position="68"/>
    </location>
</feature>
<organism evidence="11 12">
    <name type="scientific">Papiliotrema laurentii</name>
    <name type="common">Cryptococcus laurentii</name>
    <dbReference type="NCBI Taxonomy" id="5418"/>
    <lineage>
        <taxon>Eukaryota</taxon>
        <taxon>Fungi</taxon>
        <taxon>Dikarya</taxon>
        <taxon>Basidiomycota</taxon>
        <taxon>Agaricomycotina</taxon>
        <taxon>Tremellomycetes</taxon>
        <taxon>Tremellales</taxon>
        <taxon>Rhynchogastremaceae</taxon>
        <taxon>Papiliotrema</taxon>
    </lineage>
</organism>
<comment type="caution">
    <text evidence="11">The sequence shown here is derived from an EMBL/GenBank/DDBJ whole genome shotgun (WGS) entry which is preliminary data.</text>
</comment>
<dbReference type="GO" id="GO:0000132">
    <property type="term" value="P:establishment of mitotic spindle orientation"/>
    <property type="evidence" value="ECO:0007669"/>
    <property type="project" value="TreeGrafter"/>
</dbReference>
<dbReference type="GO" id="GO:0000743">
    <property type="term" value="P:nuclear migration involved in conjugation with cellular fusion"/>
    <property type="evidence" value="ECO:0007669"/>
    <property type="project" value="TreeGrafter"/>
</dbReference>
<evidence type="ECO:0000256" key="9">
    <source>
        <dbReference type="SAM" id="MobiDB-lite"/>
    </source>
</evidence>
<dbReference type="GO" id="GO:0051286">
    <property type="term" value="C:cell tip"/>
    <property type="evidence" value="ECO:0007669"/>
    <property type="project" value="TreeGrafter"/>
</dbReference>
<dbReference type="SUPFAM" id="SSF74924">
    <property type="entry name" value="Cap-Gly domain"/>
    <property type="match status" value="1"/>
</dbReference>
<dbReference type="Proteomes" id="UP001182556">
    <property type="component" value="Unassembled WGS sequence"/>
</dbReference>
<name>A0AAD9L6G6_PAPLA</name>
<evidence type="ECO:0000256" key="2">
    <source>
        <dbReference type="ARBA" id="ARBA00011010"/>
    </source>
</evidence>
<dbReference type="GO" id="GO:0005819">
    <property type="term" value="C:spindle"/>
    <property type="evidence" value="ECO:0007669"/>
    <property type="project" value="UniProtKB-SubCell"/>
</dbReference>
<evidence type="ECO:0000256" key="4">
    <source>
        <dbReference type="ARBA" id="ARBA00022701"/>
    </source>
</evidence>
<feature type="compositionally biased region" description="Low complexity" evidence="9">
    <location>
        <begin position="113"/>
        <end position="138"/>
    </location>
</feature>
<feature type="region of interest" description="Disordered" evidence="9">
    <location>
        <begin position="83"/>
        <end position="245"/>
    </location>
</feature>
<feature type="compositionally biased region" description="Basic and acidic residues" evidence="9">
    <location>
        <begin position="233"/>
        <end position="244"/>
    </location>
</feature>
<gene>
    <name evidence="11" type="ORF">DB88DRAFT_483724</name>
</gene>
<evidence type="ECO:0000256" key="1">
    <source>
        <dbReference type="ARBA" id="ARBA00004245"/>
    </source>
</evidence>
<comment type="subcellular location">
    <subcellularLocation>
        <location evidence="1">Cytoplasm</location>
        <location evidence="1">Cytoskeleton</location>
    </subcellularLocation>
</comment>
<accession>A0AAD9L6G6</accession>
<dbReference type="PANTHER" id="PTHR18916">
    <property type="entry name" value="DYNACTIN 1-RELATED MICROTUBULE-BINDING"/>
    <property type="match status" value="1"/>
</dbReference>
<dbReference type="GO" id="GO:0005814">
    <property type="term" value="C:centriole"/>
    <property type="evidence" value="ECO:0007669"/>
    <property type="project" value="UniProtKB-SubCell"/>
</dbReference>
<evidence type="ECO:0000256" key="6">
    <source>
        <dbReference type="ARBA" id="ARBA00023054"/>
    </source>
</evidence>
<dbReference type="EMBL" id="JAODAN010000003">
    <property type="protein sequence ID" value="KAK1925371.1"/>
    <property type="molecule type" value="Genomic_DNA"/>
</dbReference>
<keyword evidence="6 8" id="KW-0175">Coiled coil</keyword>
<feature type="coiled-coil region" evidence="8">
    <location>
        <begin position="982"/>
        <end position="1075"/>
    </location>
</feature>
<dbReference type="GO" id="GO:0005816">
    <property type="term" value="C:spindle pole body"/>
    <property type="evidence" value="ECO:0007669"/>
    <property type="project" value="TreeGrafter"/>
</dbReference>
<dbReference type="PROSITE" id="PS50245">
    <property type="entry name" value="CAP_GLY_2"/>
    <property type="match status" value="1"/>
</dbReference>
<feature type="compositionally biased region" description="Polar residues" evidence="9">
    <location>
        <begin position="94"/>
        <end position="105"/>
    </location>
</feature>
<keyword evidence="5" id="KW-0243">Dynein</keyword>
<dbReference type="PANTHER" id="PTHR18916:SF85">
    <property type="entry name" value="TUBULIN-FOLDING COFACTOR B"/>
    <property type="match status" value="1"/>
</dbReference>
<evidence type="ECO:0000313" key="11">
    <source>
        <dbReference type="EMBL" id="KAK1925371.1"/>
    </source>
</evidence>
<evidence type="ECO:0000259" key="10">
    <source>
        <dbReference type="PROSITE" id="PS50245"/>
    </source>
</evidence>
<dbReference type="Pfam" id="PF01302">
    <property type="entry name" value="CAP_GLY"/>
    <property type="match status" value="1"/>
</dbReference>
<dbReference type="PROSITE" id="PS00845">
    <property type="entry name" value="CAP_GLY_1"/>
    <property type="match status" value="1"/>
</dbReference>
<protein>
    <submittedName>
        <fullName evidence="11">Dynein associated protein-domain-containing protein</fullName>
    </submittedName>
</protein>
<sequence>MTSTEVPLGAKVSVSAGVGIVRWTGSNAKFAAGKWVGVELLEPNGKNDGSVQGQRYFDCAPKYGVFVRPSQVQILELPTVAQSTPAKQLPPTPSGSRVSSATPARTSAPIKPSNSSTSAGLDSSSSPPPRKVSSSSTSIPPPSSPRPTPSRVTSATSTGGIPRTTSFRRPPSVAESIASRAETPSSQHPNDEDARAMPPPPVPLSRTASPIREKQASRTSFSGAPSVPIPPTDSRRAPTPDKEATTAALFAQKREMEEMKIKMRILESRRAEDQERIKSLESKVGEADALRAARVKLQAKFQELQSSLVAAQRSAKDLQSENAHLQNKALEAMENLEMATLDREVAEEKAEASEIELEKLNEKIAELEMEMAVLKEENVEYEKPAGLDGERSSLAFVQLEKHNERLKEALIRLRDVSSDAEKEYKAKITDLEKELSSQEDLQSRYELAEAKLANAEAQIEDLKVQLDDALGAEDMLEQLTERNLQMGERIEEMRVTIEDLEALKELNDELEEGHVEAEKQLNEEIDKISLQLREERARSNDLDAVILDMETTLNQFRNLVSDLQSEIDDLRMRQATQDTESATNSKDAQAILNLNLKLQSSAAKAQGKTIDFDLKRLQVAQLAEHLDIVTAYLPDKYHETEADPTTLFLFFKRISSKVDTLINTVSSLHGLPSSLQSASAEPLVGICELRGKLRHFSTLNKRFGGIMSRCSPDDWVSYGKTLVEVGGVENKVDGWINGIRNEAFNEGDCVRELGSLIAQFDHLCATVFDRPELDVGEQQLGFAYAFEYDLDNFAAAVGYARQAIVGLIKDEDIEVDVGESSLEEGVYEPVQRILDLVRTVKIPAGKLVAEVESVVNSNSALLPDTTIALSDLTTSVSNAVDLAVQLAQRISAHVASLRVSKAPLRLSDIEAFLDQVTAESAHAYEAPPWELIGMFVQRLGAEMGAILPKVKGAAKAGQIVPMAVPPPWLARVTEIKAAASYNADTERKVVALSEELKDMLREIKIRDQSLQESGVKVETLERRLEATRKQADQIVELENDVAKAKKQEKVYEEAIEQLQRDLDALEAENAKLGKGDRQASSTGVEVPISTTVVDSGLVSEQVENLRTALRFLRRENALLKSKELYKDLHLLPKLAFTASAELEAVPELDTSGLDSASSISSDDDDSVGPVTPSRHTVEMESRLLWREVSEWTAVPKIVDVSKIATSGWVRKRNGPEEQLHAWQAQEKELERRVERLKARTRLLGR</sequence>
<feature type="compositionally biased region" description="Low complexity" evidence="9">
    <location>
        <begin position="1151"/>
        <end position="1160"/>
    </location>
</feature>
<comment type="similarity">
    <text evidence="2">Belongs to the dynactin 150 kDa subunit family.</text>
</comment>
<evidence type="ECO:0000256" key="8">
    <source>
        <dbReference type="SAM" id="Coils"/>
    </source>
</evidence>
<dbReference type="InterPro" id="IPR000938">
    <property type="entry name" value="CAP-Gly_domain"/>
</dbReference>
<keyword evidence="3" id="KW-0963">Cytoplasm</keyword>
<reference evidence="11" key="1">
    <citation type="submission" date="2023-02" db="EMBL/GenBank/DDBJ databases">
        <title>Identification and recombinant expression of a fungal hydrolase from Papiliotrema laurentii that hydrolyzes apple cutin and clears colloidal polyester polyurethane.</title>
        <authorList>
            <consortium name="DOE Joint Genome Institute"/>
            <person name="Roman V.A."/>
            <person name="Bojanowski C."/>
            <person name="Crable B.R."/>
            <person name="Wagner D.N."/>
            <person name="Hung C.S."/>
            <person name="Nadeau L.J."/>
            <person name="Schratz L."/>
            <person name="Haridas S."/>
            <person name="Pangilinan J."/>
            <person name="Lipzen A."/>
            <person name="Na H."/>
            <person name="Yan M."/>
            <person name="Ng V."/>
            <person name="Grigoriev I.V."/>
            <person name="Spatafora J.W."/>
            <person name="Barlow D."/>
            <person name="Biffinger J."/>
            <person name="Kelley-Loughnane N."/>
            <person name="Varaljay V.A."/>
            <person name="Crookes-Goodson W.J."/>
        </authorList>
    </citation>
    <scope>NUCLEOTIDE SEQUENCE</scope>
    <source>
        <strain evidence="11">5307AH</strain>
    </source>
</reference>
<dbReference type="GO" id="GO:0051301">
    <property type="term" value="P:cell division"/>
    <property type="evidence" value="ECO:0007669"/>
    <property type="project" value="UniProtKB-KW"/>
</dbReference>